<dbReference type="InterPro" id="IPR018120">
    <property type="entry name" value="Glyco_hydro_1_AS"/>
</dbReference>
<evidence type="ECO:0000256" key="7">
    <source>
        <dbReference type="ARBA" id="ARBA00023295"/>
    </source>
</evidence>
<evidence type="ECO:0000256" key="2">
    <source>
        <dbReference type="ARBA" id="ARBA00010838"/>
    </source>
</evidence>
<evidence type="ECO:0000256" key="3">
    <source>
        <dbReference type="ARBA" id="ARBA00012744"/>
    </source>
</evidence>
<keyword evidence="14" id="KW-1185">Reference proteome</keyword>
<dbReference type="Proteomes" id="UP000287224">
    <property type="component" value="Unassembled WGS sequence"/>
</dbReference>
<dbReference type="OrthoDB" id="9765195at2"/>
<evidence type="ECO:0000256" key="5">
    <source>
        <dbReference type="ARBA" id="ARBA00023001"/>
    </source>
</evidence>
<dbReference type="EMBL" id="BIFQ01000002">
    <property type="protein sequence ID" value="GCE08548.1"/>
    <property type="molecule type" value="Genomic_DNA"/>
</dbReference>
<dbReference type="GO" id="GO:0030245">
    <property type="term" value="P:cellulose catabolic process"/>
    <property type="evidence" value="ECO:0007669"/>
    <property type="project" value="UniProtKB-KW"/>
</dbReference>
<evidence type="ECO:0000256" key="12">
    <source>
        <dbReference type="RuleBase" id="RU361175"/>
    </source>
</evidence>
<keyword evidence="4 12" id="KW-0378">Hydrolase</keyword>
<dbReference type="PRINTS" id="PR00131">
    <property type="entry name" value="GLHYDRLASE1"/>
</dbReference>
<feature type="binding site" evidence="10">
    <location>
        <position position="412"/>
    </location>
    <ligand>
        <name>substrate</name>
    </ligand>
</feature>
<evidence type="ECO:0000256" key="6">
    <source>
        <dbReference type="ARBA" id="ARBA00023277"/>
    </source>
</evidence>
<feature type="binding site" evidence="10">
    <location>
        <position position="129"/>
    </location>
    <ligand>
        <name>substrate</name>
    </ligand>
</feature>
<keyword evidence="6" id="KW-0119">Carbohydrate metabolism</keyword>
<keyword evidence="8" id="KW-0624">Polysaccharide degradation</keyword>
<dbReference type="Pfam" id="PF00232">
    <property type="entry name" value="Glyco_hydro_1"/>
    <property type="match status" value="1"/>
</dbReference>
<evidence type="ECO:0000256" key="4">
    <source>
        <dbReference type="ARBA" id="ARBA00022801"/>
    </source>
</evidence>
<dbReference type="PROSITE" id="PS00572">
    <property type="entry name" value="GLYCOSYL_HYDROL_F1_1"/>
    <property type="match status" value="1"/>
</dbReference>
<comment type="caution">
    <text evidence="13">The sequence shown here is derived from an EMBL/GenBank/DDBJ whole genome shotgun (WGS) entry which is preliminary data.</text>
</comment>
<dbReference type="GO" id="GO:0008422">
    <property type="term" value="F:beta-glucosidase activity"/>
    <property type="evidence" value="ECO:0007669"/>
    <property type="project" value="UniProtKB-EC"/>
</dbReference>
<dbReference type="RefSeq" id="WP_126601074.1">
    <property type="nucleotide sequence ID" value="NZ_BIFQ01000002.1"/>
</dbReference>
<dbReference type="InterPro" id="IPR001360">
    <property type="entry name" value="Glyco_hydro_1"/>
</dbReference>
<comment type="catalytic activity">
    <reaction evidence="1 12">
        <text>Hydrolysis of terminal, non-reducing beta-D-glucosyl residues with release of beta-D-glucose.</text>
        <dbReference type="EC" id="3.2.1.21"/>
    </reaction>
</comment>
<dbReference type="AlphaFoldDB" id="A0A401ZNR0"/>
<evidence type="ECO:0000256" key="1">
    <source>
        <dbReference type="ARBA" id="ARBA00000448"/>
    </source>
</evidence>
<dbReference type="EC" id="3.2.1.21" evidence="3 12"/>
<name>A0A401ZNR0_9CHLR</name>
<dbReference type="InterPro" id="IPR017736">
    <property type="entry name" value="Glyco_hydro_1_beta-glucosidase"/>
</dbReference>
<dbReference type="SUPFAM" id="SSF51445">
    <property type="entry name" value="(Trans)glycosidases"/>
    <property type="match status" value="1"/>
</dbReference>
<dbReference type="NCBIfam" id="TIGR03356">
    <property type="entry name" value="BGL"/>
    <property type="match status" value="1"/>
</dbReference>
<comment type="similarity">
    <text evidence="2 12">Belongs to the glycosyl hydrolase 1 family.</text>
</comment>
<keyword evidence="7 12" id="KW-0326">Glycosidase</keyword>
<dbReference type="GO" id="GO:0005829">
    <property type="term" value="C:cytosol"/>
    <property type="evidence" value="ECO:0007669"/>
    <property type="project" value="TreeGrafter"/>
</dbReference>
<dbReference type="FunFam" id="3.20.20.80:FF:000004">
    <property type="entry name" value="Beta-glucosidase 6-phospho-beta-glucosidase"/>
    <property type="match status" value="1"/>
</dbReference>
<dbReference type="PANTHER" id="PTHR10353:SF36">
    <property type="entry name" value="LP05116P"/>
    <property type="match status" value="1"/>
</dbReference>
<feature type="binding site" evidence="10">
    <location>
        <position position="173"/>
    </location>
    <ligand>
        <name>substrate</name>
    </ligand>
</feature>
<evidence type="ECO:0000256" key="9">
    <source>
        <dbReference type="PIRSR" id="PIRSR617736-1"/>
    </source>
</evidence>
<feature type="binding site" evidence="10">
    <location>
        <position position="303"/>
    </location>
    <ligand>
        <name>substrate</name>
    </ligand>
</feature>
<sequence length="460" mass="51607">MQKFVDNHQLASLLPKDFVFGAATASYQIEGATHEDGRGTSIWDTFAATPGKVFGGHTGDVADDHYHRMPQDVELMSQLGLDAYRFSIAWPRILPQGRGDVNQPGLDFYDRLVDTLLTKGITPFATLYHWDMPQKLEDAGGWTKRETAYAFADYAEVVARRLGDRVAGWITLNEPWCSAYLGYGIGVHAPGVRNRQAALDAAHHLLLAHGLAVPRIRAAVAPDKQVGITLNVYPVYGEDERLETLRDMALLDSFSNRWFLDPLFRGRYPETFFADMGLNPPPIQGDDLATINVPVDFLGINLYSRNLVRGTAGQAPLADAVATVSPVPEACYTDMAWEIYPDALKDMLLRLHHDYNVKALYVTENGAAFSDKWDGKSEVVSDPRRVSFLQEYITAAAEAAHEGAPLKGYFVWSLMDNYEWAEGYRKRFGVVYVDYETQRRIPKESVLWYSSLIKDYHAAR</sequence>
<accession>A0A401ZNR0</accession>
<dbReference type="InterPro" id="IPR017853">
    <property type="entry name" value="GH"/>
</dbReference>
<feature type="binding site" evidence="10">
    <location>
        <begin position="419"/>
        <end position="420"/>
    </location>
    <ligand>
        <name>substrate</name>
    </ligand>
</feature>
<evidence type="ECO:0000313" key="13">
    <source>
        <dbReference type="EMBL" id="GCE08548.1"/>
    </source>
</evidence>
<evidence type="ECO:0000256" key="8">
    <source>
        <dbReference type="ARBA" id="ARBA00023326"/>
    </source>
</evidence>
<proteinExistence type="inferred from homology"/>
<keyword evidence="5" id="KW-0136">Cellulose degradation</keyword>
<dbReference type="Gene3D" id="3.20.20.80">
    <property type="entry name" value="Glycosidases"/>
    <property type="match status" value="1"/>
</dbReference>
<dbReference type="InterPro" id="IPR033132">
    <property type="entry name" value="GH_1_N_CS"/>
</dbReference>
<evidence type="ECO:0000256" key="11">
    <source>
        <dbReference type="PROSITE-ProRule" id="PRU10055"/>
    </source>
</evidence>
<dbReference type="PANTHER" id="PTHR10353">
    <property type="entry name" value="GLYCOSYL HYDROLASE"/>
    <property type="match status" value="1"/>
</dbReference>
<feature type="active site" description="Nucleophile" evidence="9 11">
    <location>
        <position position="364"/>
    </location>
</feature>
<evidence type="ECO:0000256" key="10">
    <source>
        <dbReference type="PIRSR" id="PIRSR617736-2"/>
    </source>
</evidence>
<gene>
    <name evidence="13" type="ORF">KDAU_58770</name>
</gene>
<feature type="active site" description="Proton donor" evidence="9">
    <location>
        <position position="174"/>
    </location>
</feature>
<dbReference type="PROSITE" id="PS00653">
    <property type="entry name" value="GLYCOSYL_HYDROL_F1_2"/>
    <property type="match status" value="1"/>
</dbReference>
<protein>
    <recommendedName>
        <fullName evidence="3 12">Beta-glucosidase</fullName>
        <ecNumber evidence="3 12">3.2.1.21</ecNumber>
    </recommendedName>
</protein>
<organism evidence="13 14">
    <name type="scientific">Dictyobacter aurantiacus</name>
    <dbReference type="NCBI Taxonomy" id="1936993"/>
    <lineage>
        <taxon>Bacteria</taxon>
        <taxon>Bacillati</taxon>
        <taxon>Chloroflexota</taxon>
        <taxon>Ktedonobacteria</taxon>
        <taxon>Ktedonobacterales</taxon>
        <taxon>Dictyobacteraceae</taxon>
        <taxon>Dictyobacter</taxon>
    </lineage>
</organism>
<evidence type="ECO:0000313" key="14">
    <source>
        <dbReference type="Proteomes" id="UP000287224"/>
    </source>
</evidence>
<reference evidence="14" key="1">
    <citation type="submission" date="2018-12" db="EMBL/GenBank/DDBJ databases">
        <title>Tengunoibacter tsumagoiensis gen. nov., sp. nov., Dictyobacter kobayashii sp. nov., D. alpinus sp. nov., and D. joshuensis sp. nov. and description of Dictyobacteraceae fam. nov. within the order Ktedonobacterales isolated from Tengu-no-mugimeshi.</title>
        <authorList>
            <person name="Wang C.M."/>
            <person name="Zheng Y."/>
            <person name="Sakai Y."/>
            <person name="Toyoda A."/>
            <person name="Minakuchi Y."/>
            <person name="Abe K."/>
            <person name="Yokota A."/>
            <person name="Yabe S."/>
        </authorList>
    </citation>
    <scope>NUCLEOTIDE SEQUENCE [LARGE SCALE GENOMIC DNA]</scope>
    <source>
        <strain evidence="14">S-27</strain>
    </source>
</reference>
<feature type="binding site" evidence="10">
    <location>
        <position position="28"/>
    </location>
    <ligand>
        <name>substrate</name>
    </ligand>
</feature>